<dbReference type="Gene3D" id="3.30.300.20">
    <property type="match status" value="1"/>
</dbReference>
<organism evidence="1 2">
    <name type="scientific">Penicillium decumbens</name>
    <dbReference type="NCBI Taxonomy" id="69771"/>
    <lineage>
        <taxon>Eukaryota</taxon>
        <taxon>Fungi</taxon>
        <taxon>Dikarya</taxon>
        <taxon>Ascomycota</taxon>
        <taxon>Pezizomycotina</taxon>
        <taxon>Eurotiomycetes</taxon>
        <taxon>Eurotiomycetidae</taxon>
        <taxon>Eurotiales</taxon>
        <taxon>Aspergillaceae</taxon>
        <taxon>Penicillium</taxon>
    </lineage>
</organism>
<reference evidence="2" key="1">
    <citation type="journal article" date="2017" name="Nat. Microbiol.">
        <title>Global analysis of biosynthetic gene clusters reveals vast potential of secondary metabolite production in Penicillium species.</title>
        <authorList>
            <person name="Nielsen J.C."/>
            <person name="Grijseels S."/>
            <person name="Prigent S."/>
            <person name="Ji B."/>
            <person name="Dainat J."/>
            <person name="Nielsen K.F."/>
            <person name="Frisvad J.C."/>
            <person name="Workman M."/>
            <person name="Nielsen J."/>
        </authorList>
    </citation>
    <scope>NUCLEOTIDE SEQUENCE [LARGE SCALE GENOMIC DNA]</scope>
    <source>
        <strain evidence="2">IBT 11843</strain>
    </source>
</reference>
<evidence type="ECO:0000313" key="2">
    <source>
        <dbReference type="Proteomes" id="UP000191522"/>
    </source>
</evidence>
<dbReference type="OrthoDB" id="3906254at2759"/>
<dbReference type="InterPro" id="IPR052924">
    <property type="entry name" value="OsmC/Ohr_hydroprdx_reductase"/>
</dbReference>
<gene>
    <name evidence="1" type="ORF">PENDEC_c008G02824</name>
</gene>
<dbReference type="PANTHER" id="PTHR35368:SF1">
    <property type="entry name" value="HYDROPEROXIDE REDUCTASE"/>
    <property type="match status" value="1"/>
</dbReference>
<dbReference type="InterPro" id="IPR015946">
    <property type="entry name" value="KH_dom-like_a/b"/>
</dbReference>
<dbReference type="Proteomes" id="UP000191522">
    <property type="component" value="Unassembled WGS sequence"/>
</dbReference>
<evidence type="ECO:0000313" key="1">
    <source>
        <dbReference type="EMBL" id="OQD75073.1"/>
    </source>
</evidence>
<name>A0A1V6PE43_PENDC</name>
<evidence type="ECO:0008006" key="3">
    <source>
        <dbReference type="Google" id="ProtNLM"/>
    </source>
</evidence>
<accession>A0A1V6PE43</accession>
<dbReference type="InterPro" id="IPR036102">
    <property type="entry name" value="OsmC/Ohrsf"/>
</dbReference>
<proteinExistence type="predicted"/>
<dbReference type="Pfam" id="PF02566">
    <property type="entry name" value="OsmC"/>
    <property type="match status" value="1"/>
</dbReference>
<dbReference type="OMA" id="KSKWINE"/>
<protein>
    <recommendedName>
        <fullName evidence="3">OsmC family protein</fullName>
    </recommendedName>
</protein>
<dbReference type="InterPro" id="IPR003718">
    <property type="entry name" value="OsmC/Ohr_fam"/>
</dbReference>
<dbReference type="EMBL" id="MDYL01000008">
    <property type="protein sequence ID" value="OQD75073.1"/>
    <property type="molecule type" value="Genomic_DNA"/>
</dbReference>
<comment type="caution">
    <text evidence="1">The sequence shown here is derived from an EMBL/GenBank/DDBJ whole genome shotgun (WGS) entry which is preliminary data.</text>
</comment>
<dbReference type="PANTHER" id="PTHR35368">
    <property type="entry name" value="HYDROPEROXIDE REDUCTASE"/>
    <property type="match status" value="1"/>
</dbReference>
<dbReference type="SUPFAM" id="SSF82784">
    <property type="entry name" value="OsmC-like"/>
    <property type="match status" value="1"/>
</dbReference>
<sequence length="182" mass="19782">MLSRVSRSQAIPGLRQWAFTATQTPLKTRSFIRANSTVAISINGTGTGMTQQIAAPPHTFKTDTYTSIGGTDSAPSPLATTLGALSGCNQITGELVAKDLGIKTGKWEFEVNGELDTSVLVKGEKGHGNWDAVVLKAKVETNADDEQFELLRSETERRCPLSQLFKRSGVKWTNEWVNVKTL</sequence>
<dbReference type="AlphaFoldDB" id="A0A1V6PE43"/>
<keyword evidence="2" id="KW-1185">Reference proteome</keyword>
<dbReference type="STRING" id="69771.A0A1V6PE43"/>